<accession>A0A0R1MUI1</accession>
<evidence type="ECO:0000259" key="1">
    <source>
        <dbReference type="Pfam" id="PF04608"/>
    </source>
</evidence>
<dbReference type="PIRSF" id="PIRSF019587">
    <property type="entry name" value="PGPase"/>
    <property type="match status" value="1"/>
</dbReference>
<dbReference type="SUPFAM" id="SSF101307">
    <property type="entry name" value="YutG-like"/>
    <property type="match status" value="1"/>
</dbReference>
<feature type="domain" description="YutG/PgpA" evidence="1">
    <location>
        <begin position="59"/>
        <end position="161"/>
    </location>
</feature>
<dbReference type="Proteomes" id="UP000051448">
    <property type="component" value="Unassembled WGS sequence"/>
</dbReference>
<dbReference type="GO" id="GO:0008962">
    <property type="term" value="F:phosphatidylglycerophosphatase activity"/>
    <property type="evidence" value="ECO:0007669"/>
    <property type="project" value="InterPro"/>
</dbReference>
<dbReference type="GeneID" id="98309558"/>
<evidence type="ECO:0000313" key="3">
    <source>
        <dbReference type="Proteomes" id="UP000051448"/>
    </source>
</evidence>
<organism evidence="2 3">
    <name type="scientific">Liquorilactobacillus hordei DSM 19519</name>
    <dbReference type="NCBI Taxonomy" id="1423759"/>
    <lineage>
        <taxon>Bacteria</taxon>
        <taxon>Bacillati</taxon>
        <taxon>Bacillota</taxon>
        <taxon>Bacilli</taxon>
        <taxon>Lactobacillales</taxon>
        <taxon>Lactobacillaceae</taxon>
        <taxon>Liquorilactobacillus</taxon>
    </lineage>
</organism>
<evidence type="ECO:0000313" key="2">
    <source>
        <dbReference type="EMBL" id="KRL07979.1"/>
    </source>
</evidence>
<proteinExistence type="predicted"/>
<dbReference type="OrthoDB" id="9793244at2"/>
<gene>
    <name evidence="2" type="ORF">FC92_GL001048</name>
</gene>
<comment type="caution">
    <text evidence="2">The sequence shown here is derived from an EMBL/GenBank/DDBJ whole genome shotgun (WGS) entry which is preliminary data.</text>
</comment>
<dbReference type="Gene3D" id="1.10.3760.10">
    <property type="entry name" value="PgpA-like"/>
    <property type="match status" value="1"/>
</dbReference>
<dbReference type="Pfam" id="PF04608">
    <property type="entry name" value="PgpA"/>
    <property type="match status" value="1"/>
</dbReference>
<dbReference type="RefSeq" id="WP_057868763.1">
    <property type="nucleotide sequence ID" value="NZ_AZDX01000003.1"/>
</dbReference>
<sequence>MVANKNIDYPDQELYDYVMKGLADKNITPKTIGEAVYEMEHEYFPEKTAEDFGEDFYSLFKKREVLNLVGTGLMIDDLANRELLPEPMQTIIANDLGQFGVDELISIGIANLYGSLGVTNYGYGDKIKIGYAKELDNEHGEINTFSDDIFTALASGMVGRLGHGRPLDINNKKQEDYKEDAR</sequence>
<dbReference type="PATRIC" id="fig|1423759.3.peg.1105"/>
<dbReference type="InterPro" id="IPR007686">
    <property type="entry name" value="YutG/PgpA"/>
</dbReference>
<dbReference type="STRING" id="1423759.FC92_GL001048"/>
<reference evidence="2 3" key="1">
    <citation type="journal article" date="2015" name="Genome Announc.">
        <title>Expanding the biotechnology potential of lactobacilli through comparative genomics of 213 strains and associated genera.</title>
        <authorList>
            <person name="Sun Z."/>
            <person name="Harris H.M."/>
            <person name="McCann A."/>
            <person name="Guo C."/>
            <person name="Argimon S."/>
            <person name="Zhang W."/>
            <person name="Yang X."/>
            <person name="Jeffery I.B."/>
            <person name="Cooney J.C."/>
            <person name="Kagawa T.F."/>
            <person name="Liu W."/>
            <person name="Song Y."/>
            <person name="Salvetti E."/>
            <person name="Wrobel A."/>
            <person name="Rasinkangas P."/>
            <person name="Parkhill J."/>
            <person name="Rea M.C."/>
            <person name="O'Sullivan O."/>
            <person name="Ritari J."/>
            <person name="Douillard F.P."/>
            <person name="Paul Ross R."/>
            <person name="Yang R."/>
            <person name="Briner A.E."/>
            <person name="Felis G.E."/>
            <person name="de Vos W.M."/>
            <person name="Barrangou R."/>
            <person name="Klaenhammer T.R."/>
            <person name="Caufield P.W."/>
            <person name="Cui Y."/>
            <person name="Zhang H."/>
            <person name="O'Toole P.W."/>
        </authorList>
    </citation>
    <scope>NUCLEOTIDE SEQUENCE [LARGE SCALE GENOMIC DNA]</scope>
    <source>
        <strain evidence="2 3">DSM 19519</strain>
    </source>
</reference>
<dbReference type="InterPro" id="IPR026038">
    <property type="entry name" value="Put_PGPase"/>
</dbReference>
<dbReference type="EMBL" id="AZDX01000003">
    <property type="protein sequence ID" value="KRL07979.1"/>
    <property type="molecule type" value="Genomic_DNA"/>
</dbReference>
<dbReference type="InterPro" id="IPR036681">
    <property type="entry name" value="PgpA-like_sf"/>
</dbReference>
<protein>
    <recommendedName>
        <fullName evidence="1">YutG/PgpA domain-containing protein</fullName>
    </recommendedName>
</protein>
<dbReference type="AlphaFoldDB" id="A0A0R1MUI1"/>
<name>A0A0R1MUI1_9LACO</name>
<keyword evidence="3" id="KW-1185">Reference proteome</keyword>
<dbReference type="GO" id="GO:0006629">
    <property type="term" value="P:lipid metabolic process"/>
    <property type="evidence" value="ECO:0007669"/>
    <property type="project" value="InterPro"/>
</dbReference>